<sequence length="24" mass="2452">MSKQKGARGEGTPPLTGLCACCSR</sequence>
<accession>A0A0A9H986</accession>
<dbReference type="PROSITE" id="PS51257">
    <property type="entry name" value="PROKAR_LIPOPROTEIN"/>
    <property type="match status" value="1"/>
</dbReference>
<dbReference type="AlphaFoldDB" id="A0A0A9H986"/>
<proteinExistence type="predicted"/>
<dbReference type="EMBL" id="GBRH01164151">
    <property type="protein sequence ID" value="JAE33745.1"/>
    <property type="molecule type" value="Transcribed_RNA"/>
</dbReference>
<reference evidence="1" key="1">
    <citation type="submission" date="2014-09" db="EMBL/GenBank/DDBJ databases">
        <authorList>
            <person name="Magalhaes I.L.F."/>
            <person name="Oliveira U."/>
            <person name="Santos F.R."/>
            <person name="Vidigal T.H.D.A."/>
            <person name="Brescovit A.D."/>
            <person name="Santos A.J."/>
        </authorList>
    </citation>
    <scope>NUCLEOTIDE SEQUENCE</scope>
    <source>
        <tissue evidence="1">Shoot tissue taken approximately 20 cm above the soil surface</tissue>
    </source>
</reference>
<reference evidence="1" key="2">
    <citation type="journal article" date="2015" name="Data Brief">
        <title>Shoot transcriptome of the giant reed, Arundo donax.</title>
        <authorList>
            <person name="Barrero R.A."/>
            <person name="Guerrero F.D."/>
            <person name="Moolhuijzen P."/>
            <person name="Goolsby J.A."/>
            <person name="Tidwell J."/>
            <person name="Bellgard S.E."/>
            <person name="Bellgard M.I."/>
        </authorList>
    </citation>
    <scope>NUCLEOTIDE SEQUENCE</scope>
    <source>
        <tissue evidence="1">Shoot tissue taken approximately 20 cm above the soil surface</tissue>
    </source>
</reference>
<name>A0A0A9H986_ARUDO</name>
<organism evidence="1">
    <name type="scientific">Arundo donax</name>
    <name type="common">Giant reed</name>
    <name type="synonym">Donax arundinaceus</name>
    <dbReference type="NCBI Taxonomy" id="35708"/>
    <lineage>
        <taxon>Eukaryota</taxon>
        <taxon>Viridiplantae</taxon>
        <taxon>Streptophyta</taxon>
        <taxon>Embryophyta</taxon>
        <taxon>Tracheophyta</taxon>
        <taxon>Spermatophyta</taxon>
        <taxon>Magnoliopsida</taxon>
        <taxon>Liliopsida</taxon>
        <taxon>Poales</taxon>
        <taxon>Poaceae</taxon>
        <taxon>PACMAD clade</taxon>
        <taxon>Arundinoideae</taxon>
        <taxon>Arundineae</taxon>
        <taxon>Arundo</taxon>
    </lineage>
</organism>
<protein>
    <submittedName>
        <fullName evidence="1">Uncharacterized protein</fullName>
    </submittedName>
</protein>
<evidence type="ECO:0000313" key="1">
    <source>
        <dbReference type="EMBL" id="JAE33745.1"/>
    </source>
</evidence>